<dbReference type="SUPFAM" id="SSF161098">
    <property type="entry name" value="MetI-like"/>
    <property type="match status" value="1"/>
</dbReference>
<name>A0A372MEZ2_9SPIR</name>
<dbReference type="InterPro" id="IPR000515">
    <property type="entry name" value="MetI-like"/>
</dbReference>
<feature type="transmembrane region" description="Helical" evidence="7">
    <location>
        <begin position="243"/>
        <end position="264"/>
    </location>
</feature>
<evidence type="ECO:0000256" key="3">
    <source>
        <dbReference type="ARBA" id="ARBA00022475"/>
    </source>
</evidence>
<evidence type="ECO:0000256" key="2">
    <source>
        <dbReference type="ARBA" id="ARBA00022448"/>
    </source>
</evidence>
<dbReference type="InterPro" id="IPR025966">
    <property type="entry name" value="OppC_N"/>
</dbReference>
<feature type="transmembrane region" description="Helical" evidence="7">
    <location>
        <begin position="140"/>
        <end position="162"/>
    </location>
</feature>
<reference evidence="9 10" key="2">
    <citation type="submission" date="2018-09" db="EMBL/GenBank/DDBJ databases">
        <title>Genome of Sphaerochaeta halotolerans strain 4-11.</title>
        <authorList>
            <person name="Nazina T.N."/>
            <person name="Sokolova D.S."/>
        </authorList>
    </citation>
    <scope>NUCLEOTIDE SEQUENCE [LARGE SCALE GENOMIC DNA]</scope>
    <source>
        <strain evidence="9 10">4-11</strain>
    </source>
</reference>
<feature type="transmembrane region" description="Helical" evidence="7">
    <location>
        <begin position="78"/>
        <end position="103"/>
    </location>
</feature>
<feature type="transmembrane region" description="Helical" evidence="7">
    <location>
        <begin position="12"/>
        <end position="35"/>
    </location>
</feature>
<dbReference type="PANTHER" id="PTHR43386">
    <property type="entry name" value="OLIGOPEPTIDE TRANSPORT SYSTEM PERMEASE PROTEIN APPC"/>
    <property type="match status" value="1"/>
</dbReference>
<reference evidence="10" key="1">
    <citation type="submission" date="2018-08" db="EMBL/GenBank/DDBJ databases">
        <authorList>
            <person name="Grouzdev D.S."/>
            <person name="Krutkina M.S."/>
        </authorList>
    </citation>
    <scope>NUCLEOTIDE SEQUENCE [LARGE SCALE GENOMIC DNA]</scope>
    <source>
        <strain evidence="10">4-11</strain>
    </source>
</reference>
<evidence type="ECO:0000256" key="5">
    <source>
        <dbReference type="ARBA" id="ARBA00022989"/>
    </source>
</evidence>
<evidence type="ECO:0000313" key="10">
    <source>
        <dbReference type="Proteomes" id="UP000264002"/>
    </source>
</evidence>
<feature type="transmembrane region" description="Helical" evidence="7">
    <location>
        <begin position="205"/>
        <end position="222"/>
    </location>
</feature>
<dbReference type="PROSITE" id="PS50928">
    <property type="entry name" value="ABC_TM1"/>
    <property type="match status" value="1"/>
</dbReference>
<dbReference type="Proteomes" id="UP000264002">
    <property type="component" value="Unassembled WGS sequence"/>
</dbReference>
<dbReference type="GO" id="GO:0005886">
    <property type="term" value="C:plasma membrane"/>
    <property type="evidence" value="ECO:0007669"/>
    <property type="project" value="UniProtKB-SubCell"/>
</dbReference>
<dbReference type="Pfam" id="PF00528">
    <property type="entry name" value="BPD_transp_1"/>
    <property type="match status" value="1"/>
</dbReference>
<keyword evidence="5 7" id="KW-1133">Transmembrane helix</keyword>
<evidence type="ECO:0000313" key="9">
    <source>
        <dbReference type="EMBL" id="RFU94342.1"/>
    </source>
</evidence>
<dbReference type="GO" id="GO:0055085">
    <property type="term" value="P:transmembrane transport"/>
    <property type="evidence" value="ECO:0007669"/>
    <property type="project" value="InterPro"/>
</dbReference>
<comment type="subcellular location">
    <subcellularLocation>
        <location evidence="1 7">Cell membrane</location>
        <topology evidence="1 7">Multi-pass membrane protein</topology>
    </subcellularLocation>
</comment>
<dbReference type="OrthoDB" id="9783218at2"/>
<dbReference type="AlphaFoldDB" id="A0A372MEZ2"/>
<comment type="caution">
    <text evidence="9">The sequence shown here is derived from an EMBL/GenBank/DDBJ whole genome shotgun (WGS) entry which is preliminary data.</text>
</comment>
<keyword evidence="3" id="KW-1003">Cell membrane</keyword>
<comment type="similarity">
    <text evidence="7">Belongs to the binding-protein-dependent transport system permease family.</text>
</comment>
<dbReference type="Pfam" id="PF12911">
    <property type="entry name" value="OppC_N"/>
    <property type="match status" value="1"/>
</dbReference>
<gene>
    <name evidence="9" type="ORF">DYP60_10240</name>
</gene>
<keyword evidence="2 7" id="KW-0813">Transport</keyword>
<dbReference type="CDD" id="cd06261">
    <property type="entry name" value="TM_PBP2"/>
    <property type="match status" value="1"/>
</dbReference>
<evidence type="ECO:0000256" key="4">
    <source>
        <dbReference type="ARBA" id="ARBA00022692"/>
    </source>
</evidence>
<keyword evidence="6 7" id="KW-0472">Membrane</keyword>
<dbReference type="InterPro" id="IPR035906">
    <property type="entry name" value="MetI-like_sf"/>
</dbReference>
<evidence type="ECO:0000256" key="7">
    <source>
        <dbReference type="RuleBase" id="RU363032"/>
    </source>
</evidence>
<dbReference type="EMBL" id="QUWK01000010">
    <property type="protein sequence ID" value="RFU94342.1"/>
    <property type="molecule type" value="Genomic_DNA"/>
</dbReference>
<sequence>MKYFFYQLKKSPLAMVGIAIIVFWLIAAFAGPSMISFTHTEMDSMNQMAAPGEYGHVLGTDSLGRDILSRIVYGSRSILTVALLTSIFSTVVGILLGFSAGYFGGRLDTAFLRGMDILMAIPPLVLSMVILGILGDSSIASLTIIVSIAFVPATARVSRGVLLTEKSQEYVSAARIRGENHLYIMFVEILPNTMGPIIVEATARFAYSIMMVASLGFLGVGLQPPTPDWGMMVIENKPIIAQAPWAVLFPALAIASLVIAISIFSDFVSKVLIHER</sequence>
<protein>
    <submittedName>
        <fullName evidence="9">ABC transporter permease</fullName>
    </submittedName>
</protein>
<dbReference type="Gene3D" id="1.10.3720.10">
    <property type="entry name" value="MetI-like"/>
    <property type="match status" value="1"/>
</dbReference>
<organism evidence="9 10">
    <name type="scientific">Sphaerochaeta halotolerans</name>
    <dbReference type="NCBI Taxonomy" id="2293840"/>
    <lineage>
        <taxon>Bacteria</taxon>
        <taxon>Pseudomonadati</taxon>
        <taxon>Spirochaetota</taxon>
        <taxon>Spirochaetia</taxon>
        <taxon>Spirochaetales</taxon>
        <taxon>Sphaerochaetaceae</taxon>
        <taxon>Sphaerochaeta</taxon>
    </lineage>
</organism>
<dbReference type="RefSeq" id="WP_117330911.1">
    <property type="nucleotide sequence ID" value="NZ_QUWK01000010.1"/>
</dbReference>
<evidence type="ECO:0000259" key="8">
    <source>
        <dbReference type="PROSITE" id="PS50928"/>
    </source>
</evidence>
<keyword evidence="10" id="KW-1185">Reference proteome</keyword>
<keyword evidence="4 7" id="KW-0812">Transmembrane</keyword>
<proteinExistence type="inferred from homology"/>
<dbReference type="PANTHER" id="PTHR43386:SF25">
    <property type="entry name" value="PEPTIDE ABC TRANSPORTER PERMEASE PROTEIN"/>
    <property type="match status" value="1"/>
</dbReference>
<dbReference type="InterPro" id="IPR050366">
    <property type="entry name" value="BP-dependent_transpt_permease"/>
</dbReference>
<evidence type="ECO:0000256" key="6">
    <source>
        <dbReference type="ARBA" id="ARBA00023136"/>
    </source>
</evidence>
<accession>A0A372MEZ2</accession>
<evidence type="ECO:0000256" key="1">
    <source>
        <dbReference type="ARBA" id="ARBA00004651"/>
    </source>
</evidence>
<feature type="domain" description="ABC transmembrane type-1" evidence="8">
    <location>
        <begin position="75"/>
        <end position="265"/>
    </location>
</feature>